<keyword evidence="2 3" id="KW-0067">ATP-binding</keyword>
<evidence type="ECO:0000256" key="2">
    <source>
        <dbReference type="ARBA" id="ARBA00022840"/>
    </source>
</evidence>
<dbReference type="SMART" id="SM00220">
    <property type="entry name" value="S_TKc"/>
    <property type="match status" value="1"/>
</dbReference>
<feature type="compositionally biased region" description="Gly residues" evidence="5">
    <location>
        <begin position="335"/>
        <end position="344"/>
    </location>
</feature>
<dbReference type="InterPro" id="IPR008271">
    <property type="entry name" value="Ser/Thr_kinase_AS"/>
</dbReference>
<dbReference type="PaxDb" id="2903-EOD37702"/>
<dbReference type="InterPro" id="IPR000719">
    <property type="entry name" value="Prot_kinase_dom"/>
</dbReference>
<dbReference type="HOGENOM" id="CLU_675170_0_0_1"/>
<dbReference type="PROSITE" id="PS00108">
    <property type="entry name" value="PROTEIN_KINASE_ST"/>
    <property type="match status" value="1"/>
</dbReference>
<evidence type="ECO:0000256" key="1">
    <source>
        <dbReference type="ARBA" id="ARBA00022741"/>
    </source>
</evidence>
<organism evidence="7 8">
    <name type="scientific">Emiliania huxleyi (strain CCMP1516)</name>
    <dbReference type="NCBI Taxonomy" id="280463"/>
    <lineage>
        <taxon>Eukaryota</taxon>
        <taxon>Haptista</taxon>
        <taxon>Haptophyta</taxon>
        <taxon>Prymnesiophyceae</taxon>
        <taxon>Isochrysidales</taxon>
        <taxon>Noelaerhabdaceae</taxon>
        <taxon>Emiliania</taxon>
    </lineage>
</organism>
<dbReference type="Proteomes" id="UP000013827">
    <property type="component" value="Unassembled WGS sequence"/>
</dbReference>
<dbReference type="InterPro" id="IPR017441">
    <property type="entry name" value="Protein_kinase_ATP_BS"/>
</dbReference>
<feature type="binding site" evidence="3">
    <location>
        <position position="97"/>
    </location>
    <ligand>
        <name>ATP</name>
        <dbReference type="ChEBI" id="CHEBI:30616"/>
    </ligand>
</feature>
<dbReference type="SUPFAM" id="SSF56112">
    <property type="entry name" value="Protein kinase-like (PK-like)"/>
    <property type="match status" value="1"/>
</dbReference>
<dbReference type="InterPro" id="IPR011009">
    <property type="entry name" value="Kinase-like_dom_sf"/>
</dbReference>
<keyword evidence="1 3" id="KW-0547">Nucleotide-binding</keyword>
<keyword evidence="4" id="KW-0808">Transferase</keyword>
<evidence type="ECO:0000259" key="6">
    <source>
        <dbReference type="PROSITE" id="PS50011"/>
    </source>
</evidence>
<feature type="compositionally biased region" description="Low complexity" evidence="5">
    <location>
        <begin position="389"/>
        <end position="408"/>
    </location>
</feature>
<evidence type="ECO:0000256" key="4">
    <source>
        <dbReference type="RuleBase" id="RU000304"/>
    </source>
</evidence>
<feature type="compositionally biased region" description="Low complexity" evidence="5">
    <location>
        <begin position="308"/>
        <end position="319"/>
    </location>
</feature>
<dbReference type="eggNOG" id="KOG0032">
    <property type="taxonomic scope" value="Eukaryota"/>
</dbReference>
<feature type="region of interest" description="Disordered" evidence="5">
    <location>
        <begin position="299"/>
        <end position="408"/>
    </location>
</feature>
<evidence type="ECO:0000313" key="8">
    <source>
        <dbReference type="Proteomes" id="UP000013827"/>
    </source>
</evidence>
<reference evidence="8" key="1">
    <citation type="journal article" date="2013" name="Nature">
        <title>Pan genome of the phytoplankton Emiliania underpins its global distribution.</title>
        <authorList>
            <person name="Read B.A."/>
            <person name="Kegel J."/>
            <person name="Klute M.J."/>
            <person name="Kuo A."/>
            <person name="Lefebvre S.C."/>
            <person name="Maumus F."/>
            <person name="Mayer C."/>
            <person name="Miller J."/>
            <person name="Monier A."/>
            <person name="Salamov A."/>
            <person name="Young J."/>
            <person name="Aguilar M."/>
            <person name="Claverie J.M."/>
            <person name="Frickenhaus S."/>
            <person name="Gonzalez K."/>
            <person name="Herman E.K."/>
            <person name="Lin Y.C."/>
            <person name="Napier J."/>
            <person name="Ogata H."/>
            <person name="Sarno A.F."/>
            <person name="Shmutz J."/>
            <person name="Schroeder D."/>
            <person name="de Vargas C."/>
            <person name="Verret F."/>
            <person name="von Dassow P."/>
            <person name="Valentin K."/>
            <person name="Van de Peer Y."/>
            <person name="Wheeler G."/>
            <person name="Dacks J.B."/>
            <person name="Delwiche C.F."/>
            <person name="Dyhrman S.T."/>
            <person name="Glockner G."/>
            <person name="John U."/>
            <person name="Richards T."/>
            <person name="Worden A.Z."/>
            <person name="Zhang X."/>
            <person name="Grigoriev I.V."/>
            <person name="Allen A.E."/>
            <person name="Bidle K."/>
            <person name="Borodovsky M."/>
            <person name="Bowler C."/>
            <person name="Brownlee C."/>
            <person name="Cock J.M."/>
            <person name="Elias M."/>
            <person name="Gladyshev V.N."/>
            <person name="Groth M."/>
            <person name="Guda C."/>
            <person name="Hadaegh A."/>
            <person name="Iglesias-Rodriguez M.D."/>
            <person name="Jenkins J."/>
            <person name="Jones B.M."/>
            <person name="Lawson T."/>
            <person name="Leese F."/>
            <person name="Lindquist E."/>
            <person name="Lobanov A."/>
            <person name="Lomsadze A."/>
            <person name="Malik S.B."/>
            <person name="Marsh M.E."/>
            <person name="Mackinder L."/>
            <person name="Mock T."/>
            <person name="Mueller-Roeber B."/>
            <person name="Pagarete A."/>
            <person name="Parker M."/>
            <person name="Probert I."/>
            <person name="Quesneville H."/>
            <person name="Raines C."/>
            <person name="Rensing S.A."/>
            <person name="Riano-Pachon D.M."/>
            <person name="Richier S."/>
            <person name="Rokitta S."/>
            <person name="Shiraiwa Y."/>
            <person name="Soanes D.M."/>
            <person name="van der Giezen M."/>
            <person name="Wahlund T.M."/>
            <person name="Williams B."/>
            <person name="Wilson W."/>
            <person name="Wolfe G."/>
            <person name="Wurch L.L."/>
        </authorList>
    </citation>
    <scope>NUCLEOTIDE SEQUENCE</scope>
</reference>
<feature type="domain" description="Protein kinase" evidence="6">
    <location>
        <begin position="68"/>
        <end position="333"/>
    </location>
</feature>
<dbReference type="EnsemblProtists" id="EOD37702">
    <property type="protein sequence ID" value="EOD37702"/>
    <property type="gene ID" value="EMIHUDRAFT_467012"/>
</dbReference>
<sequence length="408" mass="42392">MDPSTTNPLTIAGLTATAVLSLLLAALLASLRWGGTYSALRLASEAAFLEEHDRRIDAVVAHDVARRYKLGRRVGSGATSDVFRVTERVTGEAFALKRIGVRGEPSLLRAVEHEVALLRRVRHRHVVGLHESFASPTRVWAVLEMVSGGDLSSHVSRAKGWTEGEAGRCLHQVLSGLAYLHANGIAHRDIKLPNLLLSSRSAEFVVKITDLGAATAAKTPYARRRRTDAIAKEHGGAAAEPGDGGAARPPPPTADDELAEGSAVSTAIFDVDPRVCLDVAGEEECAAVASTTLSAVEEVSSRLTGSEPSPRTPATPASAGGRGGGAGARRPAGRHSGGSAGGGRFPAAARRSEGSADPSPLLPRESRGSEASDVESQVVGLGRGAVEAPLPVSPRRSSSSPTTPRLMV</sequence>
<feature type="region of interest" description="Disordered" evidence="5">
    <location>
        <begin position="233"/>
        <end position="260"/>
    </location>
</feature>
<proteinExistence type="inferred from homology"/>
<dbReference type="KEGG" id="ehx:EMIHUDRAFT_467012"/>
<dbReference type="AlphaFoldDB" id="A0A0D3KPL7"/>
<dbReference type="GeneID" id="17282971"/>
<dbReference type="GO" id="GO:0005524">
    <property type="term" value="F:ATP binding"/>
    <property type="evidence" value="ECO:0007669"/>
    <property type="project" value="UniProtKB-UniRule"/>
</dbReference>
<dbReference type="PROSITE" id="PS50011">
    <property type="entry name" value="PROTEIN_KINASE_DOM"/>
    <property type="match status" value="1"/>
</dbReference>
<keyword evidence="4" id="KW-0723">Serine/threonine-protein kinase</keyword>
<dbReference type="PROSITE" id="PS00107">
    <property type="entry name" value="PROTEIN_KINASE_ATP"/>
    <property type="match status" value="1"/>
</dbReference>
<accession>A0A0D3KPL7</accession>
<evidence type="ECO:0000256" key="5">
    <source>
        <dbReference type="SAM" id="MobiDB-lite"/>
    </source>
</evidence>
<evidence type="ECO:0000256" key="3">
    <source>
        <dbReference type="PROSITE-ProRule" id="PRU10141"/>
    </source>
</evidence>
<name>A0A0D3KPL7_EMIH1</name>
<keyword evidence="4" id="KW-0418">Kinase</keyword>
<dbReference type="Pfam" id="PF00069">
    <property type="entry name" value="Pkinase"/>
    <property type="match status" value="1"/>
</dbReference>
<protein>
    <recommendedName>
        <fullName evidence="6">Protein kinase domain-containing protein</fullName>
    </recommendedName>
</protein>
<dbReference type="GO" id="GO:0004674">
    <property type="term" value="F:protein serine/threonine kinase activity"/>
    <property type="evidence" value="ECO:0007669"/>
    <property type="project" value="UniProtKB-KW"/>
</dbReference>
<dbReference type="STRING" id="2903.R1DRG0"/>
<dbReference type="RefSeq" id="XP_005790131.1">
    <property type="nucleotide sequence ID" value="XM_005790074.1"/>
</dbReference>
<keyword evidence="8" id="KW-1185">Reference proteome</keyword>
<dbReference type="Gene3D" id="1.10.510.10">
    <property type="entry name" value="Transferase(Phosphotransferase) domain 1"/>
    <property type="match status" value="1"/>
</dbReference>
<evidence type="ECO:0000313" key="7">
    <source>
        <dbReference type="EnsemblProtists" id="EOD37702"/>
    </source>
</evidence>
<reference evidence="7" key="2">
    <citation type="submission" date="2024-10" db="UniProtKB">
        <authorList>
            <consortium name="EnsemblProtists"/>
        </authorList>
    </citation>
    <scope>IDENTIFICATION</scope>
</reference>
<comment type="similarity">
    <text evidence="4">Belongs to the protein kinase superfamily.</text>
</comment>
<dbReference type="PANTHER" id="PTHR24347">
    <property type="entry name" value="SERINE/THREONINE-PROTEIN KINASE"/>
    <property type="match status" value="1"/>
</dbReference>